<comment type="caution">
    <text evidence="1">The sequence shown here is derived from an EMBL/GenBank/DDBJ whole genome shotgun (WGS) entry which is preliminary data.</text>
</comment>
<proteinExistence type="predicted"/>
<sequence>MEGYDNTHILVLEKGHLSFFTKKNGPKQGVI</sequence>
<dbReference type="EMBL" id="JAAIUW010000002">
    <property type="protein sequence ID" value="KAF7841943.1"/>
    <property type="molecule type" value="Genomic_DNA"/>
</dbReference>
<accession>A0A834XA91</accession>
<protein>
    <submittedName>
        <fullName evidence="1">Uncharacterized protein</fullName>
    </submittedName>
</protein>
<organism evidence="1 2">
    <name type="scientific">Senna tora</name>
    <dbReference type="NCBI Taxonomy" id="362788"/>
    <lineage>
        <taxon>Eukaryota</taxon>
        <taxon>Viridiplantae</taxon>
        <taxon>Streptophyta</taxon>
        <taxon>Embryophyta</taxon>
        <taxon>Tracheophyta</taxon>
        <taxon>Spermatophyta</taxon>
        <taxon>Magnoliopsida</taxon>
        <taxon>eudicotyledons</taxon>
        <taxon>Gunneridae</taxon>
        <taxon>Pentapetalae</taxon>
        <taxon>rosids</taxon>
        <taxon>fabids</taxon>
        <taxon>Fabales</taxon>
        <taxon>Fabaceae</taxon>
        <taxon>Caesalpinioideae</taxon>
        <taxon>Cassia clade</taxon>
        <taxon>Senna</taxon>
    </lineage>
</organism>
<reference evidence="1" key="1">
    <citation type="submission" date="2020-09" db="EMBL/GenBank/DDBJ databases">
        <title>Genome-Enabled Discovery of Anthraquinone Biosynthesis in Senna tora.</title>
        <authorList>
            <person name="Kang S.-H."/>
            <person name="Pandey R.P."/>
            <person name="Lee C.-M."/>
            <person name="Sim J.-S."/>
            <person name="Jeong J.-T."/>
            <person name="Choi B.-S."/>
            <person name="Jung M."/>
            <person name="Ginzburg D."/>
            <person name="Zhao K."/>
            <person name="Won S.Y."/>
            <person name="Oh T.-J."/>
            <person name="Yu Y."/>
            <person name="Kim N.-H."/>
            <person name="Lee O.R."/>
            <person name="Lee T.-H."/>
            <person name="Bashyal P."/>
            <person name="Kim T.-S."/>
            <person name="Lee W.-H."/>
            <person name="Kawkins C."/>
            <person name="Kim C.-K."/>
            <person name="Kim J.S."/>
            <person name="Ahn B.O."/>
            <person name="Rhee S.Y."/>
            <person name="Sohng J.K."/>
        </authorList>
    </citation>
    <scope>NUCLEOTIDE SEQUENCE</scope>
    <source>
        <tissue evidence="1">Leaf</tissue>
    </source>
</reference>
<evidence type="ECO:0000313" key="2">
    <source>
        <dbReference type="Proteomes" id="UP000634136"/>
    </source>
</evidence>
<evidence type="ECO:0000313" key="1">
    <source>
        <dbReference type="EMBL" id="KAF7841943.1"/>
    </source>
</evidence>
<gene>
    <name evidence="1" type="ORF">G2W53_004241</name>
</gene>
<name>A0A834XA91_9FABA</name>
<keyword evidence="2" id="KW-1185">Reference proteome</keyword>
<dbReference type="AlphaFoldDB" id="A0A834XA91"/>
<dbReference type="Proteomes" id="UP000634136">
    <property type="component" value="Unassembled WGS sequence"/>
</dbReference>